<accession>A0ABM5K9G4</accession>
<dbReference type="InterPro" id="IPR050467">
    <property type="entry name" value="LRFN"/>
</dbReference>
<keyword evidence="2 5" id="KW-0732">Signal</keyword>
<dbReference type="PANTHER" id="PTHR45842">
    <property type="entry name" value="SYNAPTIC ADHESION-LIKE MOLECULE SALM"/>
    <property type="match status" value="1"/>
</dbReference>
<sequence>MTLKLFLLLHMVGIITANEGPIPGCEEDSLDAYSKFSTPGKDVVCINITLEGNTSLTSEYKSWSIRTVQLISTKGALSSKTLEGYSLVANVLIYKSNISEFSLTMHFLQSLLVMESIFPNVTRENFSSMYFLFSLAFHSNLGVTFEENCFHDLVFLKNLTIFNQTFTKITPNTFKHLKELQTLVLNANGLRHIHKNSFLNLEMLRELNLENNPIEYFKINVSGLTRLEKLYLINTNITNFNIPFFYPLRHMNTLGLPSSCWLTLKLPELAIGFPNLRTVLINELDKNTANLTEEIDMMEYAQLVVKRVKKVDPIDTSILIEYIHIFFH</sequence>
<dbReference type="SMART" id="SM00369">
    <property type="entry name" value="LRR_TYP"/>
    <property type="match status" value="2"/>
</dbReference>
<evidence type="ECO:0000256" key="3">
    <source>
        <dbReference type="ARBA" id="ARBA00022737"/>
    </source>
</evidence>
<evidence type="ECO:0000256" key="4">
    <source>
        <dbReference type="ARBA" id="ARBA00023180"/>
    </source>
</evidence>
<evidence type="ECO:0000256" key="5">
    <source>
        <dbReference type="SAM" id="SignalP"/>
    </source>
</evidence>
<dbReference type="EnsemblMetazoa" id="XM_050650868.1">
    <property type="protein sequence ID" value="XP_050506825.1"/>
    <property type="gene ID" value="LOC126884734"/>
</dbReference>
<proteinExistence type="predicted"/>
<dbReference type="GeneID" id="126884734"/>
<protein>
    <recommendedName>
        <fullName evidence="8">Leucine-rich repeat-containing protein 15-like</fullName>
    </recommendedName>
</protein>
<evidence type="ECO:0000256" key="2">
    <source>
        <dbReference type="ARBA" id="ARBA00022729"/>
    </source>
</evidence>
<dbReference type="SUPFAM" id="SSF52058">
    <property type="entry name" value="L domain-like"/>
    <property type="match status" value="1"/>
</dbReference>
<dbReference type="RefSeq" id="XP_050506825.1">
    <property type="nucleotide sequence ID" value="XM_050650868.1"/>
</dbReference>
<feature type="signal peptide" evidence="5">
    <location>
        <begin position="1"/>
        <end position="17"/>
    </location>
</feature>
<dbReference type="Gene3D" id="3.80.10.10">
    <property type="entry name" value="Ribonuclease Inhibitor"/>
    <property type="match status" value="1"/>
</dbReference>
<feature type="chain" id="PRO_5045119592" description="Leucine-rich repeat-containing protein 15-like" evidence="5">
    <location>
        <begin position="18"/>
        <end position="328"/>
    </location>
</feature>
<dbReference type="InterPro" id="IPR032675">
    <property type="entry name" value="LRR_dom_sf"/>
</dbReference>
<name>A0ABM5K9G4_DIAVI</name>
<keyword evidence="4" id="KW-0325">Glycoprotein</keyword>
<reference evidence="6" key="1">
    <citation type="submission" date="2025-05" db="UniProtKB">
        <authorList>
            <consortium name="EnsemblMetazoa"/>
        </authorList>
    </citation>
    <scope>IDENTIFICATION</scope>
</reference>
<dbReference type="InterPro" id="IPR001611">
    <property type="entry name" value="Leu-rich_rpt"/>
</dbReference>
<evidence type="ECO:0008006" key="8">
    <source>
        <dbReference type="Google" id="ProtNLM"/>
    </source>
</evidence>
<keyword evidence="7" id="KW-1185">Reference proteome</keyword>
<dbReference type="PANTHER" id="PTHR45842:SF12">
    <property type="entry name" value="KEKKON 5, ISOFORM A"/>
    <property type="match status" value="1"/>
</dbReference>
<dbReference type="Pfam" id="PF13855">
    <property type="entry name" value="LRR_8"/>
    <property type="match status" value="1"/>
</dbReference>
<organism evidence="6 7">
    <name type="scientific">Diabrotica virgifera virgifera</name>
    <name type="common">western corn rootworm</name>
    <dbReference type="NCBI Taxonomy" id="50390"/>
    <lineage>
        <taxon>Eukaryota</taxon>
        <taxon>Metazoa</taxon>
        <taxon>Ecdysozoa</taxon>
        <taxon>Arthropoda</taxon>
        <taxon>Hexapoda</taxon>
        <taxon>Insecta</taxon>
        <taxon>Pterygota</taxon>
        <taxon>Neoptera</taxon>
        <taxon>Endopterygota</taxon>
        <taxon>Coleoptera</taxon>
        <taxon>Polyphaga</taxon>
        <taxon>Cucujiformia</taxon>
        <taxon>Chrysomeloidea</taxon>
        <taxon>Chrysomelidae</taxon>
        <taxon>Galerucinae</taxon>
        <taxon>Diabroticina</taxon>
        <taxon>Diabroticites</taxon>
        <taxon>Diabrotica</taxon>
    </lineage>
</organism>
<keyword evidence="1" id="KW-0433">Leucine-rich repeat</keyword>
<dbReference type="InterPro" id="IPR003591">
    <property type="entry name" value="Leu-rich_rpt_typical-subtyp"/>
</dbReference>
<evidence type="ECO:0000313" key="6">
    <source>
        <dbReference type="EnsemblMetazoa" id="XP_050506825.1"/>
    </source>
</evidence>
<evidence type="ECO:0000313" key="7">
    <source>
        <dbReference type="Proteomes" id="UP001652700"/>
    </source>
</evidence>
<evidence type="ECO:0000256" key="1">
    <source>
        <dbReference type="ARBA" id="ARBA00022614"/>
    </source>
</evidence>
<keyword evidence="3" id="KW-0677">Repeat</keyword>
<dbReference type="Proteomes" id="UP001652700">
    <property type="component" value="Unplaced"/>
</dbReference>